<dbReference type="PANTHER" id="PTHR13542">
    <property type="entry name" value="LSM12 HOMOLOG"/>
    <property type="match status" value="1"/>
</dbReference>
<sequence>MTSRTASPALSTTTGGGGAGAGTPATRKGTGGGPANAAPARTSTPAAKTSAASTASSSSPVTTNPSSPALGPVRDLSKFLNLPLRIGLVGGGDAGSKTVEGSLFTYDSSFVVLALASSRSPASAAASSSTPPPAAVASQPTRGEEGVAPKRTFTFLRTSQITSVTVLSTTPTDLSLPSSTSSLPPLPSTAADLSARVDRAVAEDRRARARLAPAGAAPAAQGLYDALAKTLPVRWAGESIVVLDEVVIESPYEPQNVKGGKGSAERVERVEGLRTRLGMTTPAAA</sequence>
<feature type="compositionally biased region" description="Basic and acidic residues" evidence="1">
    <location>
        <begin position="263"/>
        <end position="274"/>
    </location>
</feature>
<dbReference type="InterPro" id="IPR047574">
    <property type="entry name" value="AD"/>
</dbReference>
<name>A0A9P6W7L0_RHOMI</name>
<evidence type="ECO:0000259" key="2">
    <source>
        <dbReference type="PROSITE" id="PS52001"/>
    </source>
</evidence>
<gene>
    <name evidence="3" type="ORF">C6P46_000952</name>
</gene>
<dbReference type="EMBL" id="PUHQ01000012">
    <property type="protein sequence ID" value="KAG0664815.1"/>
    <property type="molecule type" value="Genomic_DNA"/>
</dbReference>
<dbReference type="Proteomes" id="UP000777482">
    <property type="component" value="Unassembled WGS sequence"/>
</dbReference>
<feature type="region of interest" description="Disordered" evidence="1">
    <location>
        <begin position="170"/>
        <end position="190"/>
    </location>
</feature>
<evidence type="ECO:0000313" key="3">
    <source>
        <dbReference type="EMBL" id="KAG0664815.1"/>
    </source>
</evidence>
<feature type="domain" description="AD" evidence="2">
    <location>
        <begin position="186"/>
        <end position="282"/>
    </location>
</feature>
<feature type="region of interest" description="Disordered" evidence="1">
    <location>
        <begin position="1"/>
        <end position="74"/>
    </location>
</feature>
<evidence type="ECO:0000256" key="1">
    <source>
        <dbReference type="SAM" id="MobiDB-lite"/>
    </source>
</evidence>
<dbReference type="Pfam" id="PF09793">
    <property type="entry name" value="AD"/>
    <property type="match status" value="1"/>
</dbReference>
<dbReference type="AlphaFoldDB" id="A0A9P6W7L0"/>
<accession>A0A9P6W7L0</accession>
<dbReference type="InterPro" id="IPR019181">
    <property type="entry name" value="LSM12_ABD"/>
</dbReference>
<organism evidence="3 4">
    <name type="scientific">Rhodotorula mucilaginosa</name>
    <name type="common">Yeast</name>
    <name type="synonym">Rhodotorula rubra</name>
    <dbReference type="NCBI Taxonomy" id="5537"/>
    <lineage>
        <taxon>Eukaryota</taxon>
        <taxon>Fungi</taxon>
        <taxon>Dikarya</taxon>
        <taxon>Basidiomycota</taxon>
        <taxon>Pucciniomycotina</taxon>
        <taxon>Microbotryomycetes</taxon>
        <taxon>Sporidiobolales</taxon>
        <taxon>Sporidiobolaceae</taxon>
        <taxon>Rhodotorula</taxon>
    </lineage>
</organism>
<keyword evidence="4" id="KW-1185">Reference proteome</keyword>
<feature type="region of interest" description="Disordered" evidence="1">
    <location>
        <begin position="253"/>
        <end position="285"/>
    </location>
</feature>
<proteinExistence type="predicted"/>
<protein>
    <recommendedName>
        <fullName evidence="2">AD domain-containing protein</fullName>
    </recommendedName>
</protein>
<feature type="region of interest" description="Disordered" evidence="1">
    <location>
        <begin position="122"/>
        <end position="148"/>
    </location>
</feature>
<reference evidence="3 4" key="1">
    <citation type="submission" date="2020-11" db="EMBL/GenBank/DDBJ databases">
        <title>Kefir isolates.</title>
        <authorList>
            <person name="Marcisauskas S."/>
            <person name="Kim Y."/>
            <person name="Blasche S."/>
        </authorList>
    </citation>
    <scope>NUCLEOTIDE SEQUENCE [LARGE SCALE GENOMIC DNA]</scope>
    <source>
        <strain evidence="3 4">KR</strain>
    </source>
</reference>
<dbReference type="OrthoDB" id="1057137at2759"/>
<feature type="compositionally biased region" description="Low complexity" evidence="1">
    <location>
        <begin position="35"/>
        <end position="69"/>
    </location>
</feature>
<dbReference type="PROSITE" id="PS52001">
    <property type="entry name" value="AD"/>
    <property type="match status" value="1"/>
</dbReference>
<feature type="compositionally biased region" description="Low complexity" evidence="1">
    <location>
        <begin position="1"/>
        <end position="13"/>
    </location>
</feature>
<dbReference type="InterPro" id="IPR039683">
    <property type="entry name" value="Lsm12-like"/>
</dbReference>
<dbReference type="SMART" id="SM00995">
    <property type="entry name" value="AD"/>
    <property type="match status" value="1"/>
</dbReference>
<evidence type="ECO:0000313" key="4">
    <source>
        <dbReference type="Proteomes" id="UP000777482"/>
    </source>
</evidence>
<comment type="caution">
    <text evidence="3">The sequence shown here is derived from an EMBL/GenBank/DDBJ whole genome shotgun (WGS) entry which is preliminary data.</text>
</comment>